<evidence type="ECO:0000313" key="2">
    <source>
        <dbReference type="Proteomes" id="UP000499080"/>
    </source>
</evidence>
<name>A0A4Y2RCJ3_ARAVE</name>
<reference evidence="1 2" key="1">
    <citation type="journal article" date="2019" name="Sci. Rep.">
        <title>Orb-weaving spider Araneus ventricosus genome elucidates the spidroin gene catalogue.</title>
        <authorList>
            <person name="Kono N."/>
            <person name="Nakamura H."/>
            <person name="Ohtoshi R."/>
            <person name="Moran D.A.P."/>
            <person name="Shinohara A."/>
            <person name="Yoshida Y."/>
            <person name="Fujiwara M."/>
            <person name="Mori M."/>
            <person name="Tomita M."/>
            <person name="Arakawa K."/>
        </authorList>
    </citation>
    <scope>NUCLEOTIDE SEQUENCE [LARGE SCALE GENOMIC DNA]</scope>
</reference>
<keyword evidence="2" id="KW-1185">Reference proteome</keyword>
<organism evidence="1 2">
    <name type="scientific">Araneus ventricosus</name>
    <name type="common">Orbweaver spider</name>
    <name type="synonym">Epeira ventricosa</name>
    <dbReference type="NCBI Taxonomy" id="182803"/>
    <lineage>
        <taxon>Eukaryota</taxon>
        <taxon>Metazoa</taxon>
        <taxon>Ecdysozoa</taxon>
        <taxon>Arthropoda</taxon>
        <taxon>Chelicerata</taxon>
        <taxon>Arachnida</taxon>
        <taxon>Araneae</taxon>
        <taxon>Araneomorphae</taxon>
        <taxon>Entelegynae</taxon>
        <taxon>Araneoidea</taxon>
        <taxon>Araneidae</taxon>
        <taxon>Araneus</taxon>
    </lineage>
</organism>
<evidence type="ECO:0000313" key="1">
    <source>
        <dbReference type="EMBL" id="GBN73447.1"/>
    </source>
</evidence>
<gene>
    <name evidence="1" type="ORF">AVEN_103687_1</name>
</gene>
<proteinExistence type="predicted"/>
<dbReference type="AlphaFoldDB" id="A0A4Y2RCJ3"/>
<accession>A0A4Y2RCJ3</accession>
<sequence>MPPSTNSGKLLTRLRTYFPRQLKSGQTYSRYLVQKSTWARPHTILLNKGWLWALGTRIIEDMQKFPQSYVMRTIAIGSFAIQYRLKMESSNDIDSDNELLE</sequence>
<dbReference type="Proteomes" id="UP000499080">
    <property type="component" value="Unassembled WGS sequence"/>
</dbReference>
<protein>
    <submittedName>
        <fullName evidence="1">Uncharacterized protein</fullName>
    </submittedName>
</protein>
<dbReference type="EMBL" id="BGPR01016555">
    <property type="protein sequence ID" value="GBN73447.1"/>
    <property type="molecule type" value="Genomic_DNA"/>
</dbReference>
<comment type="caution">
    <text evidence="1">The sequence shown here is derived from an EMBL/GenBank/DDBJ whole genome shotgun (WGS) entry which is preliminary data.</text>
</comment>